<comment type="caution">
    <text evidence="1">The sequence shown here is derived from an EMBL/GenBank/DDBJ whole genome shotgun (WGS) entry which is preliminary data.</text>
</comment>
<keyword evidence="2" id="KW-1185">Reference proteome</keyword>
<evidence type="ECO:0000313" key="2">
    <source>
        <dbReference type="Proteomes" id="UP000828048"/>
    </source>
</evidence>
<reference evidence="1 2" key="1">
    <citation type="journal article" date="2021" name="Hortic Res">
        <title>High-quality reference genome and annotation aids understanding of berry development for evergreen blueberry (Vaccinium darrowii).</title>
        <authorList>
            <person name="Yu J."/>
            <person name="Hulse-Kemp A.M."/>
            <person name="Babiker E."/>
            <person name="Staton M."/>
        </authorList>
    </citation>
    <scope>NUCLEOTIDE SEQUENCE [LARGE SCALE GENOMIC DNA]</scope>
    <source>
        <strain evidence="2">cv. NJ 8807/NJ 8810</strain>
        <tissue evidence="1">Young leaf</tissue>
    </source>
</reference>
<dbReference type="EMBL" id="CM037156">
    <property type="protein sequence ID" value="KAH7838749.1"/>
    <property type="molecule type" value="Genomic_DNA"/>
</dbReference>
<accession>A0ACB7XDP2</accession>
<proteinExistence type="predicted"/>
<sequence length="1115" mass="123516">MDEERFLPARENPRYLGTSNTTTNGDVAVQKASASALPSILDRFNGLLNKREDDEGDDVVVRLYELVLSELTFNSKPIITDLTIIAGEHRAHAEGIADAICARILEVPVDQKLPSLYLLDSIVKNIGREYVRYFSSHLPEVFCEAYREVHPNMRPAMRHLFGTWLTVFPGPVLRKIEEQLQFSPSVNHQSSNLTSLKASESPRPIHGIHVNPKYLEARRQFEQSTADSNNQLARGISSTSKIYGQKPTNESEEYDSDNAEDMSSQVGVQRLRSTGHSSSSLGAEKLLPSSAARLAKSSSPFRIEHGRSLSPPVEEYAVSNNSPRRVIERASPSQFGFEYGLARIKGREELSDWSDNLYRRSGTSVVYNNGAELQRPRALIDAYGNDQRSQTPNYKPLKVDVNGIDNKLGTKTWQNTEEKEFDWEDMSPTLVDRSRSNDLVSSSIPPLESFSRRHVYGTPDAGPPDSDFNRSKWSSQSQNSVVKGASTILEDPVPISTTISGRRITGLHDETTQFMRSRYPQEGFPHYLPQSSQHTLGSEGHSRNFQMLHPSGGEQKPLINSFPDVNMQFHGSSVVPSRIGDASIASWKSEALSTSIPQSRGPWPPVNIQKSLLMLPPHPLQNQNMSHFDSKNASNTVPNQGLNKSFLPEHQFNSIGNKAISSIKQFSSPNQQIVPTLSNPQNPEQLTSGQPQLLASHEVQRNFIPPATFPAVGPMPSLLPPLAHGYNPALSNVPSTGMHSSMPILNTPSNSSMPILNTPINSLYFQGGSGFPPLPAGPRPDSLQVTPVSQNPVPTVPNPQAGGALSGLINSLMAQGLISLTKQASVQDSVGLEFNLDILKVRHESAITALYADLPRQCTTCGLRFKCQEQHRSHMDWHVTKNRISKTRKQKPSRKWFVSVSMWLTGTEALGTDSAPGFLPAESVVEEKDDEEFAVPADEDQNVCALCGEPFDDFYSDETEEWMYKGAVYMNAPNGTTVGMDRSQLGPIVHAKCRSESSVVSPEGFGQDEGGYTEEGSRRKRLRSYKRLQIITFVFRHSALHFAMTITKRDPYLIKVVAPLSLMVDSSLIKQKIVQVQKQALISWTLPVISKSFSLQSRAPRYFSYVAEFENGNGN</sequence>
<evidence type="ECO:0000313" key="1">
    <source>
        <dbReference type="EMBL" id="KAH7838749.1"/>
    </source>
</evidence>
<organism evidence="1 2">
    <name type="scientific">Vaccinium darrowii</name>
    <dbReference type="NCBI Taxonomy" id="229202"/>
    <lineage>
        <taxon>Eukaryota</taxon>
        <taxon>Viridiplantae</taxon>
        <taxon>Streptophyta</taxon>
        <taxon>Embryophyta</taxon>
        <taxon>Tracheophyta</taxon>
        <taxon>Spermatophyta</taxon>
        <taxon>Magnoliopsida</taxon>
        <taxon>eudicotyledons</taxon>
        <taxon>Gunneridae</taxon>
        <taxon>Pentapetalae</taxon>
        <taxon>asterids</taxon>
        <taxon>Ericales</taxon>
        <taxon>Ericaceae</taxon>
        <taxon>Vaccinioideae</taxon>
        <taxon>Vaccinieae</taxon>
        <taxon>Vaccinium</taxon>
    </lineage>
</organism>
<name>A0ACB7XDP2_9ERIC</name>
<gene>
    <name evidence="1" type="ORF">Vadar_030592</name>
</gene>
<protein>
    <submittedName>
        <fullName evidence="1">Uncharacterized protein</fullName>
    </submittedName>
</protein>
<dbReference type="Proteomes" id="UP000828048">
    <property type="component" value="Chromosome 6"/>
</dbReference>